<keyword evidence="3" id="KW-0949">S-adenosyl-L-methionine</keyword>
<dbReference type="CTD" id="285605"/>
<evidence type="ECO:0000259" key="9">
    <source>
        <dbReference type="SMART" id="SM01144"/>
    </source>
</evidence>
<feature type="transmembrane region" description="Helical" evidence="8">
    <location>
        <begin position="12"/>
        <end position="33"/>
    </location>
</feature>
<evidence type="ECO:0000256" key="3">
    <source>
        <dbReference type="ARBA" id="ARBA00022691"/>
    </source>
</evidence>
<feature type="domain" description="DTW" evidence="9">
    <location>
        <begin position="131"/>
        <end position="326"/>
    </location>
</feature>
<dbReference type="GO" id="GO:0016432">
    <property type="term" value="F:tRNA-uridine aminocarboxypropyltransferase activity"/>
    <property type="evidence" value="ECO:0007669"/>
    <property type="project" value="UniProtKB-EC"/>
</dbReference>
<dbReference type="InterPro" id="IPR039262">
    <property type="entry name" value="DTWD2/TAPT"/>
</dbReference>
<dbReference type="SMART" id="SM01144">
    <property type="entry name" value="DTW"/>
    <property type="match status" value="1"/>
</dbReference>
<dbReference type="KEGG" id="srx:107734402"/>
<keyword evidence="2" id="KW-0808">Transferase</keyword>
<reference evidence="10" key="2">
    <citation type="submission" date="2025-09" db="UniProtKB">
        <authorList>
            <consortium name="Ensembl"/>
        </authorList>
    </citation>
    <scope>IDENTIFICATION</scope>
</reference>
<dbReference type="Pfam" id="PF03942">
    <property type="entry name" value="DTW"/>
    <property type="match status" value="1"/>
</dbReference>
<keyword evidence="8" id="KW-0472">Membrane</keyword>
<dbReference type="Proteomes" id="UP000472270">
    <property type="component" value="Unassembled WGS sequence"/>
</dbReference>
<evidence type="ECO:0000313" key="10">
    <source>
        <dbReference type="Ensembl" id="ENSSRHP00000071102.1"/>
    </source>
</evidence>
<dbReference type="GO" id="GO:0008033">
    <property type="term" value="P:tRNA processing"/>
    <property type="evidence" value="ECO:0007669"/>
    <property type="project" value="UniProtKB-KW"/>
</dbReference>
<evidence type="ECO:0000256" key="1">
    <source>
        <dbReference type="ARBA" id="ARBA00012386"/>
    </source>
</evidence>
<dbReference type="InterPro" id="IPR005636">
    <property type="entry name" value="DTW"/>
</dbReference>
<evidence type="ECO:0000256" key="4">
    <source>
        <dbReference type="ARBA" id="ARBA00022694"/>
    </source>
</evidence>
<feature type="region of interest" description="Disordered" evidence="7">
    <location>
        <begin position="87"/>
        <end position="122"/>
    </location>
</feature>
<keyword evidence="8" id="KW-0812">Transmembrane</keyword>
<dbReference type="RefSeq" id="XP_016401837.1">
    <property type="nucleotide sequence ID" value="XM_016546351.1"/>
</dbReference>
<evidence type="ECO:0000256" key="6">
    <source>
        <dbReference type="ARBA" id="ARBA00048718"/>
    </source>
</evidence>
<sequence>MMFVSEFPLASLFSGVNVTVFVFLPVCGVLFPFNFARFVLICAGRSVACFPPRAAIFLSHVTGSGNGLIKQASDTPKGYETMTSQFNKDAVEEMNEDDDEDEEETREREEDDGDDEGFSVLSELPVEKSERRPTCRRCCRPLKVCLCPYLPPCPLDVSTCLYIVQHPAEESRVLRTVPLLAACLPPGKCRVFIGRRFSEERYPELAAVCKDAHTLLLYPGAAAENLEDLSTDFTSTAHSVILIDGTWSQAKDMFLRNALLRLPRQVQLRSAPSSQYVIRTQPTNMCVSTLECAAAALSIMEKNHSIQEVLLKPLQALCSFQLQHGAQIHHSKEHLIKNGQYNKIMPKNKRKIRRMQKLLTNQNI</sequence>
<dbReference type="EC" id="2.5.1.25" evidence="1"/>
<evidence type="ECO:0000256" key="5">
    <source>
        <dbReference type="ARBA" id="ARBA00034489"/>
    </source>
</evidence>
<dbReference type="PANTHER" id="PTHR21392">
    <property type="entry name" value="TRNA-URIDINE AMINOCARBOXYPROPYLTRANSFERASE 2"/>
    <property type="match status" value="1"/>
</dbReference>
<evidence type="ECO:0000256" key="2">
    <source>
        <dbReference type="ARBA" id="ARBA00022679"/>
    </source>
</evidence>
<evidence type="ECO:0000313" key="11">
    <source>
        <dbReference type="Proteomes" id="UP000472270"/>
    </source>
</evidence>
<keyword evidence="4" id="KW-0819">tRNA processing</keyword>
<dbReference type="OrthoDB" id="408541at2759"/>
<evidence type="ECO:0000256" key="7">
    <source>
        <dbReference type="SAM" id="MobiDB-lite"/>
    </source>
</evidence>
<keyword evidence="11" id="KW-1185">Reference proteome</keyword>
<comment type="similarity">
    <text evidence="5">Belongs to the TDD superfamily. DTWD2 family.</text>
</comment>
<name>A0A673L273_9TELE</name>
<accession>A0A673L273</accession>
<feature type="compositionally biased region" description="Acidic residues" evidence="7">
    <location>
        <begin position="92"/>
        <end position="117"/>
    </location>
</feature>
<protein>
    <recommendedName>
        <fullName evidence="1">tRNA-uridine aminocarboxypropyltransferase</fullName>
        <ecNumber evidence="1">2.5.1.25</ecNumber>
    </recommendedName>
</protein>
<evidence type="ECO:0000256" key="8">
    <source>
        <dbReference type="SAM" id="Phobius"/>
    </source>
</evidence>
<organism evidence="10 11">
    <name type="scientific">Sinocyclocheilus rhinocerous</name>
    <dbReference type="NCBI Taxonomy" id="307959"/>
    <lineage>
        <taxon>Eukaryota</taxon>
        <taxon>Metazoa</taxon>
        <taxon>Chordata</taxon>
        <taxon>Craniata</taxon>
        <taxon>Vertebrata</taxon>
        <taxon>Euteleostomi</taxon>
        <taxon>Actinopterygii</taxon>
        <taxon>Neopterygii</taxon>
        <taxon>Teleostei</taxon>
        <taxon>Ostariophysi</taxon>
        <taxon>Cypriniformes</taxon>
        <taxon>Cyprinidae</taxon>
        <taxon>Cyprininae</taxon>
        <taxon>Sinocyclocheilus</taxon>
    </lineage>
</organism>
<dbReference type="PANTHER" id="PTHR21392:SF0">
    <property type="entry name" value="TRNA-URIDINE AMINOCARBOXYPROPYLTRANSFERASE 2"/>
    <property type="match status" value="1"/>
</dbReference>
<dbReference type="Ensembl" id="ENSSRHT00000073038.1">
    <property type="protein sequence ID" value="ENSSRHP00000071102.1"/>
    <property type="gene ID" value="ENSSRHG00000035364.1"/>
</dbReference>
<comment type="catalytic activity">
    <reaction evidence="6">
        <text>a uridine in tRNA + S-adenosyl-L-methionine = a 3-[(3S)-3-amino-3-carboxypropyl]uridine in tRNA + S-methyl-5'-thioadenosine + H(+)</text>
        <dbReference type="Rhea" id="RHEA:62432"/>
        <dbReference type="Rhea" id="RHEA-COMP:13339"/>
        <dbReference type="Rhea" id="RHEA-COMP:16092"/>
        <dbReference type="ChEBI" id="CHEBI:15378"/>
        <dbReference type="ChEBI" id="CHEBI:17509"/>
        <dbReference type="ChEBI" id="CHEBI:59789"/>
        <dbReference type="ChEBI" id="CHEBI:65315"/>
        <dbReference type="ChEBI" id="CHEBI:82930"/>
        <dbReference type="EC" id="2.5.1.25"/>
    </reaction>
</comment>
<dbReference type="AlphaFoldDB" id="A0A673L273"/>
<proteinExistence type="inferred from homology"/>
<gene>
    <name evidence="10" type="primary">dtwd2</name>
</gene>
<dbReference type="GeneID" id="107734402"/>
<reference evidence="10" key="1">
    <citation type="submission" date="2025-08" db="UniProtKB">
        <authorList>
            <consortium name="Ensembl"/>
        </authorList>
    </citation>
    <scope>IDENTIFICATION</scope>
</reference>
<keyword evidence="8" id="KW-1133">Transmembrane helix</keyword>